<dbReference type="EMBL" id="SFCI01000836">
    <property type="protein sequence ID" value="TFY77728.1"/>
    <property type="molecule type" value="Genomic_DNA"/>
</dbReference>
<accession>A0A4Y9ZW64</accession>
<sequence length="266" mass="30688">MDVSGFRNFHVYDAAFPKSPNQSLLRALYCSNECEILLRFPQDTRGFLYFHQDVQNPLQSQIRFRVAQDRDPTHSFASGHDLTYGSGYTWNFLLVNAMKRPLLRAMLLRDGLVDDALLAQLQARSESSKRSLRLKRVMSALGHPITMEFNKKMLYFAVRVAGRDRKYETRGPLVSRESVFYEEGSALCRLERSTLPQHAGRRIVVMRLLKILRPPKRYLELPQVPAEGELFKSWCRDVDKPGKCGETLRLLYDAPDSIKQVSDWSS</sequence>
<dbReference type="OrthoDB" id="2750929at2759"/>
<protein>
    <submittedName>
        <fullName evidence="1">Uncharacterized protein</fullName>
    </submittedName>
</protein>
<evidence type="ECO:0000313" key="2">
    <source>
        <dbReference type="Proteomes" id="UP000298061"/>
    </source>
</evidence>
<reference evidence="1 2" key="1">
    <citation type="submission" date="2019-02" db="EMBL/GenBank/DDBJ databases">
        <title>Genome sequencing of the rare red list fungi Hericium alpestre (H. flagellum).</title>
        <authorList>
            <person name="Buettner E."/>
            <person name="Kellner H."/>
        </authorList>
    </citation>
    <scope>NUCLEOTIDE SEQUENCE [LARGE SCALE GENOMIC DNA]</scope>
    <source>
        <strain evidence="1 2">DSM 108284</strain>
    </source>
</reference>
<gene>
    <name evidence="1" type="ORF">EWM64_g6283</name>
</gene>
<comment type="caution">
    <text evidence="1">The sequence shown here is derived from an EMBL/GenBank/DDBJ whole genome shotgun (WGS) entry which is preliminary data.</text>
</comment>
<keyword evidence="2" id="KW-1185">Reference proteome</keyword>
<dbReference type="AlphaFoldDB" id="A0A4Y9ZW64"/>
<organism evidence="1 2">
    <name type="scientific">Hericium alpestre</name>
    <dbReference type="NCBI Taxonomy" id="135208"/>
    <lineage>
        <taxon>Eukaryota</taxon>
        <taxon>Fungi</taxon>
        <taxon>Dikarya</taxon>
        <taxon>Basidiomycota</taxon>
        <taxon>Agaricomycotina</taxon>
        <taxon>Agaricomycetes</taxon>
        <taxon>Russulales</taxon>
        <taxon>Hericiaceae</taxon>
        <taxon>Hericium</taxon>
    </lineage>
</organism>
<evidence type="ECO:0000313" key="1">
    <source>
        <dbReference type="EMBL" id="TFY77728.1"/>
    </source>
</evidence>
<proteinExistence type="predicted"/>
<dbReference type="Proteomes" id="UP000298061">
    <property type="component" value="Unassembled WGS sequence"/>
</dbReference>
<name>A0A4Y9ZW64_9AGAM</name>